<accession>A0ABR9D6V0</accession>
<protein>
    <submittedName>
        <fullName evidence="1">DUF4435 domain-containing protein</fullName>
    </submittedName>
</protein>
<keyword evidence="2" id="KW-1185">Reference proteome</keyword>
<name>A0ABR9D6V0_9GAMM</name>
<gene>
    <name evidence="1" type="ORF">IE877_23745</name>
</gene>
<evidence type="ECO:0000313" key="2">
    <source>
        <dbReference type="Proteomes" id="UP000652176"/>
    </source>
</evidence>
<sequence length="296" mass="33503">MKNNGSFKNIGKTVSSEYQDGVKVYLESGDDEYIIGRKWFSKLKDKISFEAVSDKKANGGCQLVIKRVESSSNSNNKTFGIVDRDVLLAHPNFQDSLWWETNNHIFSSTQPYKNVFILHRWELENYLLHPNALASLVADKKLAESSAISSSSIADLLNRHERELIAVTLLSTVPTKTGSSQAPEKYGLQDKGEDLITKIAGELGLTMDSFIVEQEKISRFAEDEIEAIDRWNKLSRLLDGKRIMYRIEQLLSDSDFAGFNIPLQSERGYLAGYLASQNLIDPMLSDWLNNIYQNHV</sequence>
<dbReference type="RefSeq" id="WP_192377036.1">
    <property type="nucleotide sequence ID" value="NZ_CAJHIV010000001.1"/>
</dbReference>
<comment type="caution">
    <text evidence="1">The sequence shown here is derived from an EMBL/GenBank/DDBJ whole genome shotgun (WGS) entry which is preliminary data.</text>
</comment>
<reference evidence="1 2" key="1">
    <citation type="submission" date="2020-09" db="EMBL/GenBank/DDBJ databases">
        <title>Methylomonas albis sp. nov. and Methylomonas fluvii sp. nov.: Two cold-adapted methanotrophs from the River Elbe and an amended description of Methylovulum psychrotolerans strain Eb1.</title>
        <authorList>
            <person name="Bussmann I.K."/>
            <person name="Klings K.-W."/>
            <person name="Warnstedt J."/>
            <person name="Hoppert M."/>
            <person name="Saborowski A."/>
            <person name="Horn F."/>
            <person name="Liebner S."/>
        </authorList>
    </citation>
    <scope>NUCLEOTIDE SEQUENCE [LARGE SCALE GENOMIC DNA]</scope>
    <source>
        <strain evidence="1 2">EbA</strain>
    </source>
</reference>
<evidence type="ECO:0000313" key="1">
    <source>
        <dbReference type="EMBL" id="MBD9358846.1"/>
    </source>
</evidence>
<proteinExistence type="predicted"/>
<dbReference type="EMBL" id="JACXSS010000001">
    <property type="protein sequence ID" value="MBD9358846.1"/>
    <property type="molecule type" value="Genomic_DNA"/>
</dbReference>
<dbReference type="Proteomes" id="UP000652176">
    <property type="component" value="Unassembled WGS sequence"/>
</dbReference>
<organism evidence="1 2">
    <name type="scientific">Methylomonas albis</name>
    <dbReference type="NCBI Taxonomy" id="1854563"/>
    <lineage>
        <taxon>Bacteria</taxon>
        <taxon>Pseudomonadati</taxon>
        <taxon>Pseudomonadota</taxon>
        <taxon>Gammaproteobacteria</taxon>
        <taxon>Methylococcales</taxon>
        <taxon>Methylococcaceae</taxon>
        <taxon>Methylomonas</taxon>
    </lineage>
</organism>